<dbReference type="SUPFAM" id="SSF52833">
    <property type="entry name" value="Thioredoxin-like"/>
    <property type="match status" value="1"/>
</dbReference>
<dbReference type="GO" id="GO:0006749">
    <property type="term" value="P:glutathione metabolic process"/>
    <property type="evidence" value="ECO:0007669"/>
    <property type="project" value="TreeGrafter"/>
</dbReference>
<evidence type="ECO:0008006" key="4">
    <source>
        <dbReference type="Google" id="ProtNLM"/>
    </source>
</evidence>
<dbReference type="Gene3D" id="3.40.30.10">
    <property type="entry name" value="Glutaredoxin"/>
    <property type="match status" value="1"/>
</dbReference>
<dbReference type="InterPro" id="IPR010987">
    <property type="entry name" value="Glutathione-S-Trfase_C-like"/>
</dbReference>
<evidence type="ECO:0000313" key="3">
    <source>
        <dbReference type="EMBL" id="NDV37173.1"/>
    </source>
</evidence>
<dbReference type="Pfam" id="PF14497">
    <property type="entry name" value="GST_C_3"/>
    <property type="match status" value="1"/>
</dbReference>
<dbReference type="PROSITE" id="PS50404">
    <property type="entry name" value="GST_NTER"/>
    <property type="match status" value="1"/>
</dbReference>
<dbReference type="InterPro" id="IPR050213">
    <property type="entry name" value="GST_superfamily"/>
</dbReference>
<dbReference type="InterPro" id="IPR036282">
    <property type="entry name" value="Glutathione-S-Trfase_C_sf"/>
</dbReference>
<name>A0A6B2LJG1_9EUKA</name>
<dbReference type="SFLD" id="SFLDS00019">
    <property type="entry name" value="Glutathione_Transferase_(cytos"/>
    <property type="match status" value="1"/>
</dbReference>
<feature type="domain" description="GST N-terminal" evidence="1">
    <location>
        <begin position="1"/>
        <end position="69"/>
    </location>
</feature>
<sequence>MPGRGEPIRLAFRIGGIDFEDVRISMAEWPQKKATYPFGVLPVLEVNGKTLGNSNTILQYVGKVCGLAPEDLFTFAKVDEYLSVVEDLATALGVLRKTPDANKAAVMEELKKTTIPHYLALLEKTAIQNGGPYAVGSKLTVADLKLYVLVSSIKAGKPFPQPGALDATPTLLSIHKLVQEKVDTLPEF</sequence>
<dbReference type="Gene3D" id="1.20.1050.10">
    <property type="match status" value="1"/>
</dbReference>
<dbReference type="InterPro" id="IPR036249">
    <property type="entry name" value="Thioredoxin-like_sf"/>
</dbReference>
<evidence type="ECO:0000259" key="1">
    <source>
        <dbReference type="PROSITE" id="PS50404"/>
    </source>
</evidence>
<dbReference type="InterPro" id="IPR004046">
    <property type="entry name" value="GST_C"/>
</dbReference>
<dbReference type="AlphaFoldDB" id="A0A6B2LJG1"/>
<evidence type="ECO:0000259" key="2">
    <source>
        <dbReference type="PROSITE" id="PS50405"/>
    </source>
</evidence>
<dbReference type="InterPro" id="IPR004045">
    <property type="entry name" value="Glutathione_S-Trfase_N"/>
</dbReference>
<dbReference type="SUPFAM" id="SSF47616">
    <property type="entry name" value="GST C-terminal domain-like"/>
    <property type="match status" value="1"/>
</dbReference>
<protein>
    <recommendedName>
        <fullName evidence="4">GST N-terminal domain-containing protein</fullName>
    </recommendedName>
</protein>
<feature type="domain" description="GST C-terminal" evidence="2">
    <location>
        <begin position="71"/>
        <end position="188"/>
    </location>
</feature>
<dbReference type="EMBL" id="GIBP01008204">
    <property type="protein sequence ID" value="NDV37173.1"/>
    <property type="molecule type" value="Transcribed_RNA"/>
</dbReference>
<accession>A0A6B2LJG1</accession>
<dbReference type="CDD" id="cd03039">
    <property type="entry name" value="GST_N_Sigma_like"/>
    <property type="match status" value="1"/>
</dbReference>
<reference evidence="3" key="1">
    <citation type="journal article" date="2020" name="J. Eukaryot. Microbiol.">
        <title>De novo Sequencing, Assembly and Annotation of the Transcriptome for the Free-Living Testate Amoeba Arcella intermedia.</title>
        <authorList>
            <person name="Ribeiro G.M."/>
            <person name="Porfirio-Sousa A.L."/>
            <person name="Maurer-Alcala X.X."/>
            <person name="Katz L.A."/>
            <person name="Lahr D.J.G."/>
        </authorList>
    </citation>
    <scope>NUCLEOTIDE SEQUENCE</scope>
</reference>
<dbReference type="PANTHER" id="PTHR11571">
    <property type="entry name" value="GLUTATHIONE S-TRANSFERASE"/>
    <property type="match status" value="1"/>
</dbReference>
<dbReference type="InterPro" id="IPR040079">
    <property type="entry name" value="Glutathione_S-Trfase"/>
</dbReference>
<dbReference type="GO" id="GO:0004364">
    <property type="term" value="F:glutathione transferase activity"/>
    <property type="evidence" value="ECO:0007669"/>
    <property type="project" value="TreeGrafter"/>
</dbReference>
<dbReference type="Pfam" id="PF02798">
    <property type="entry name" value="GST_N"/>
    <property type="match status" value="1"/>
</dbReference>
<organism evidence="3">
    <name type="scientific">Arcella intermedia</name>
    <dbReference type="NCBI Taxonomy" id="1963864"/>
    <lineage>
        <taxon>Eukaryota</taxon>
        <taxon>Amoebozoa</taxon>
        <taxon>Tubulinea</taxon>
        <taxon>Elardia</taxon>
        <taxon>Arcellinida</taxon>
        <taxon>Sphaerothecina</taxon>
        <taxon>Arcellidae</taxon>
        <taxon>Arcella</taxon>
    </lineage>
</organism>
<dbReference type="CDD" id="cd03192">
    <property type="entry name" value="GST_C_Sigma_like"/>
    <property type="match status" value="1"/>
</dbReference>
<dbReference type="PANTHER" id="PTHR11571:SF252">
    <property type="entry name" value="GLUTATHIONE S-TRANSFERASE"/>
    <property type="match status" value="1"/>
</dbReference>
<proteinExistence type="predicted"/>
<dbReference type="PROSITE" id="PS50405">
    <property type="entry name" value="GST_CTER"/>
    <property type="match status" value="1"/>
</dbReference>